<keyword evidence="5" id="KW-1185">Reference proteome</keyword>
<evidence type="ECO:0000259" key="3">
    <source>
        <dbReference type="PROSITE" id="PS51186"/>
    </source>
</evidence>
<dbReference type="InterPro" id="IPR016181">
    <property type="entry name" value="Acyl_CoA_acyltransferase"/>
</dbReference>
<sequence length="290" mass="32471">MNDYKAIKMIDFSADQIDQIRILEQLCKNFDRSSLRVGVESLKADGGDHAFLCLNGNQIIGFVSWYTSDEIEANINGMVHPDYRGQGIFRKLMKSVAAELKEQGIGTCRLRVPANSRPGIACIQHLGADFSTSEFTMNLTRSPADTPHPFRLVVRPAEARDFEFLVQCSAQAFGDSESWTRNYFLHTNKPERVTYIAWDGPAPVGIIRVNHLDTATAVIHDFCVLTSCQGRGYGREILTRAVNILLTKRYSSIRLGVVTDNRRALNLYQSVGFEVTAESHYYVTPVANLS</sequence>
<evidence type="ECO:0000313" key="4">
    <source>
        <dbReference type="EMBL" id="MDP4097108.1"/>
    </source>
</evidence>
<dbReference type="PROSITE" id="PS51186">
    <property type="entry name" value="GNAT"/>
    <property type="match status" value="2"/>
</dbReference>
<feature type="domain" description="N-acetyltransferase" evidence="3">
    <location>
        <begin position="10"/>
        <end position="153"/>
    </location>
</feature>
<protein>
    <submittedName>
        <fullName evidence="4">GNAT family N-acetyltransferase</fullName>
    </submittedName>
</protein>
<accession>A0ABT9FQX1</accession>
<keyword evidence="1" id="KW-0808">Transferase</keyword>
<dbReference type="EMBL" id="JAPCKK010000016">
    <property type="protein sequence ID" value="MDP4097108.1"/>
    <property type="molecule type" value="Genomic_DNA"/>
</dbReference>
<proteinExistence type="predicted"/>
<comment type="caution">
    <text evidence="4">The sequence shown here is derived from an EMBL/GenBank/DDBJ whole genome shotgun (WGS) entry which is preliminary data.</text>
</comment>
<reference evidence="4 5" key="1">
    <citation type="submission" date="2022-10" db="EMBL/GenBank/DDBJ databases">
        <title>Paenibacillus description and whole genome data of maize root bacterial community.</title>
        <authorList>
            <person name="Marton D."/>
            <person name="Farkas M."/>
            <person name="Cserhati M."/>
        </authorList>
    </citation>
    <scope>NUCLEOTIDE SEQUENCE [LARGE SCALE GENOMIC DNA]</scope>
    <source>
        <strain evidence="4 5">P96</strain>
    </source>
</reference>
<gene>
    <name evidence="4" type="ORF">OIN60_10035</name>
</gene>
<dbReference type="InterPro" id="IPR000182">
    <property type="entry name" value="GNAT_dom"/>
</dbReference>
<evidence type="ECO:0000256" key="2">
    <source>
        <dbReference type="ARBA" id="ARBA00023315"/>
    </source>
</evidence>
<evidence type="ECO:0000256" key="1">
    <source>
        <dbReference type="ARBA" id="ARBA00022679"/>
    </source>
</evidence>
<name>A0ABT9FQX1_9BACL</name>
<dbReference type="RefSeq" id="WP_305754734.1">
    <property type="nucleotide sequence ID" value="NZ_JAPCKK010000016.1"/>
</dbReference>
<dbReference type="InterPro" id="IPR050832">
    <property type="entry name" value="Bact_Acetyltransf"/>
</dbReference>
<organism evidence="4 5">
    <name type="scientific">Paenibacillus zeirhizosphaerae</name>
    <dbReference type="NCBI Taxonomy" id="2987519"/>
    <lineage>
        <taxon>Bacteria</taxon>
        <taxon>Bacillati</taxon>
        <taxon>Bacillota</taxon>
        <taxon>Bacilli</taxon>
        <taxon>Bacillales</taxon>
        <taxon>Paenibacillaceae</taxon>
        <taxon>Paenibacillus</taxon>
    </lineage>
</organism>
<dbReference type="PANTHER" id="PTHR43877">
    <property type="entry name" value="AMINOALKYLPHOSPHONATE N-ACETYLTRANSFERASE-RELATED-RELATED"/>
    <property type="match status" value="1"/>
</dbReference>
<dbReference type="Proteomes" id="UP001241848">
    <property type="component" value="Unassembled WGS sequence"/>
</dbReference>
<dbReference type="SUPFAM" id="SSF55729">
    <property type="entry name" value="Acyl-CoA N-acyltransferases (Nat)"/>
    <property type="match status" value="2"/>
</dbReference>
<dbReference type="Gene3D" id="3.40.630.30">
    <property type="match status" value="2"/>
</dbReference>
<evidence type="ECO:0000313" key="5">
    <source>
        <dbReference type="Proteomes" id="UP001241848"/>
    </source>
</evidence>
<dbReference type="Pfam" id="PF00583">
    <property type="entry name" value="Acetyltransf_1"/>
    <property type="match status" value="2"/>
</dbReference>
<dbReference type="CDD" id="cd04301">
    <property type="entry name" value="NAT_SF"/>
    <property type="match status" value="2"/>
</dbReference>
<keyword evidence="2" id="KW-0012">Acyltransferase</keyword>
<dbReference type="PANTHER" id="PTHR43877:SF2">
    <property type="entry name" value="AMINOALKYLPHOSPHONATE N-ACETYLTRANSFERASE-RELATED"/>
    <property type="match status" value="1"/>
</dbReference>
<feature type="domain" description="N-acetyltransferase" evidence="3">
    <location>
        <begin position="152"/>
        <end position="290"/>
    </location>
</feature>